<proteinExistence type="predicted"/>
<dbReference type="AlphaFoldDB" id="A0A0B0P588"/>
<evidence type="ECO:0000313" key="2">
    <source>
        <dbReference type="Proteomes" id="UP000032142"/>
    </source>
</evidence>
<evidence type="ECO:0000313" key="1">
    <source>
        <dbReference type="EMBL" id="KHG20072.1"/>
    </source>
</evidence>
<dbReference type="EMBL" id="KN414773">
    <property type="protein sequence ID" value="KHG20072.1"/>
    <property type="molecule type" value="Genomic_DNA"/>
</dbReference>
<accession>A0A0B0P588</accession>
<keyword evidence="2" id="KW-1185">Reference proteome</keyword>
<name>A0A0B0P588_GOSAR</name>
<sequence length="68" mass="7624">MPQQTIPKDMGDVFFPSSTSRTCRVITHPHAISKSLRPRLAIRTLYFQSAKPAFKVSNFSNKSPEDAS</sequence>
<gene>
    <name evidence="1" type="ORF">F383_25059</name>
</gene>
<reference evidence="2" key="1">
    <citation type="submission" date="2014-09" db="EMBL/GenBank/DDBJ databases">
        <authorList>
            <person name="Mudge J."/>
            <person name="Ramaraj T."/>
            <person name="Lindquist I.E."/>
            <person name="Bharti A.K."/>
            <person name="Sundararajan A."/>
            <person name="Cameron C.T."/>
            <person name="Woodward J.E."/>
            <person name="May G.D."/>
            <person name="Brubaker C."/>
            <person name="Broadhvest J."/>
            <person name="Wilkins T.A."/>
        </authorList>
    </citation>
    <scope>NUCLEOTIDE SEQUENCE</scope>
    <source>
        <strain evidence="2">cv. AKA8401</strain>
    </source>
</reference>
<dbReference type="Proteomes" id="UP000032142">
    <property type="component" value="Unassembled WGS sequence"/>
</dbReference>
<protein>
    <submittedName>
        <fullName evidence="1">Uncharacterized protein</fullName>
    </submittedName>
</protein>
<organism evidence="1 2">
    <name type="scientific">Gossypium arboreum</name>
    <name type="common">Tree cotton</name>
    <name type="synonym">Gossypium nanking</name>
    <dbReference type="NCBI Taxonomy" id="29729"/>
    <lineage>
        <taxon>Eukaryota</taxon>
        <taxon>Viridiplantae</taxon>
        <taxon>Streptophyta</taxon>
        <taxon>Embryophyta</taxon>
        <taxon>Tracheophyta</taxon>
        <taxon>Spermatophyta</taxon>
        <taxon>Magnoliopsida</taxon>
        <taxon>eudicotyledons</taxon>
        <taxon>Gunneridae</taxon>
        <taxon>Pentapetalae</taxon>
        <taxon>rosids</taxon>
        <taxon>malvids</taxon>
        <taxon>Malvales</taxon>
        <taxon>Malvaceae</taxon>
        <taxon>Malvoideae</taxon>
        <taxon>Gossypium</taxon>
    </lineage>
</organism>